<feature type="transmembrane region" description="Helical" evidence="6">
    <location>
        <begin position="300"/>
        <end position="323"/>
    </location>
</feature>
<evidence type="ECO:0000256" key="2">
    <source>
        <dbReference type="ARBA" id="ARBA00022692"/>
    </source>
</evidence>
<dbReference type="PANTHER" id="PTHR20855">
    <property type="entry name" value="ADIPOR/PROGESTIN RECEPTOR-RELATED"/>
    <property type="match status" value="1"/>
</dbReference>
<evidence type="ECO:0000256" key="1">
    <source>
        <dbReference type="ARBA" id="ARBA00004141"/>
    </source>
</evidence>
<gene>
    <name evidence="7" type="ORF">Pmar_PMAR010913</name>
</gene>
<dbReference type="GO" id="GO:0016020">
    <property type="term" value="C:membrane"/>
    <property type="evidence" value="ECO:0007669"/>
    <property type="project" value="UniProtKB-SubCell"/>
</dbReference>
<feature type="transmembrane region" description="Helical" evidence="6">
    <location>
        <begin position="335"/>
        <end position="354"/>
    </location>
</feature>
<keyword evidence="3 6" id="KW-1133">Transmembrane helix</keyword>
<evidence type="ECO:0000313" key="7">
    <source>
        <dbReference type="EMBL" id="EEQ99650.1"/>
    </source>
</evidence>
<feature type="transmembrane region" description="Helical" evidence="6">
    <location>
        <begin position="265"/>
        <end position="288"/>
    </location>
</feature>
<dbReference type="Gene3D" id="3.80.10.10">
    <property type="entry name" value="Ribonuclease Inhibitor"/>
    <property type="match status" value="1"/>
</dbReference>
<dbReference type="GO" id="GO:0046872">
    <property type="term" value="F:metal ion binding"/>
    <property type="evidence" value="ECO:0007669"/>
    <property type="project" value="UniProtKB-KW"/>
</dbReference>
<dbReference type="PANTHER" id="PTHR20855:SF3">
    <property type="entry name" value="LD03007P"/>
    <property type="match status" value="1"/>
</dbReference>
<feature type="binding site" evidence="5">
    <location>
        <position position="457"/>
    </location>
    <ligand>
        <name>Zn(2+)</name>
        <dbReference type="ChEBI" id="CHEBI:29105"/>
    </ligand>
</feature>
<dbReference type="InterPro" id="IPR032675">
    <property type="entry name" value="LRR_dom_sf"/>
</dbReference>
<evidence type="ECO:0000313" key="8">
    <source>
        <dbReference type="Proteomes" id="UP000007800"/>
    </source>
</evidence>
<dbReference type="SUPFAM" id="SSF52047">
    <property type="entry name" value="RNI-like"/>
    <property type="match status" value="1"/>
</dbReference>
<organism evidence="8">
    <name type="scientific">Perkinsus marinus (strain ATCC 50983 / TXsc)</name>
    <dbReference type="NCBI Taxonomy" id="423536"/>
    <lineage>
        <taxon>Eukaryota</taxon>
        <taxon>Sar</taxon>
        <taxon>Alveolata</taxon>
        <taxon>Perkinsozoa</taxon>
        <taxon>Perkinsea</taxon>
        <taxon>Perkinsida</taxon>
        <taxon>Perkinsidae</taxon>
        <taxon>Perkinsus</taxon>
    </lineage>
</organism>
<dbReference type="InParanoid" id="C5LUB7"/>
<dbReference type="OMA" id="YMNIRRI"/>
<keyword evidence="4 6" id="KW-0472">Membrane</keyword>
<reference evidence="7 8" key="1">
    <citation type="submission" date="2008-07" db="EMBL/GenBank/DDBJ databases">
        <authorList>
            <person name="El-Sayed N."/>
            <person name="Caler E."/>
            <person name="Inman J."/>
            <person name="Amedeo P."/>
            <person name="Hass B."/>
            <person name="Wortman J."/>
        </authorList>
    </citation>
    <scope>NUCLEOTIDE SEQUENCE [LARGE SCALE GENOMIC DNA]</scope>
    <source>
        <strain evidence="8">ATCC 50983 / TXsc</strain>
    </source>
</reference>
<dbReference type="OrthoDB" id="186812at2759"/>
<feature type="binding site" evidence="5">
    <location>
        <position position="453"/>
    </location>
    <ligand>
        <name>Zn(2+)</name>
        <dbReference type="ChEBI" id="CHEBI:29105"/>
    </ligand>
</feature>
<sequence>MSSGDMLCSRDEGDGIRNGAIPVLMRCPECTVGSHCSKCLLDFYTGLCDAYGSKVDPAFVTTLVTRWPQVVMSLRSPLDSSLMPVLQTVGEAPFVQGLYIGTHLSRGWRGEGNWIGRALQIPCPSLASSLKKLDLQRLGIDGHGARQLAEGVVQLKVLKDLILSHNYLGYENGQESVLRIVEEGPKTLRYLDISFNAIGYMNIRRIIAAVESRNKALTDGMEMNAEQQESMSKSGEEKRELQPFSPHSCCHCRVNFDGNFVVEEIWNALTHGFGMVLVVPGLIDLMVLTADDPYRCKIAVVAYMMSCSLLFAVSTLFHAFFMLDLTSRIFQVLDHSSIFVLIAGSYTPFCVLLFGDDPNGSWVMTAEWALAGVGITAHIIAVHFPKIRHAPLYVYGELFLYVLMGWMALAVYDTFFTATPVHIRYLITGGGVTYMAGLPFYILDNIKCVPILHCVWHLFVLVAAIIHFCAVRESVIYFNNQHSASLLGLSL</sequence>
<keyword evidence="5" id="KW-0479">Metal-binding</keyword>
<accession>C5LUB7</accession>
<feature type="transmembrane region" description="Helical" evidence="6">
    <location>
        <begin position="366"/>
        <end position="384"/>
    </location>
</feature>
<dbReference type="Proteomes" id="UP000007800">
    <property type="component" value="Unassembled WGS sequence"/>
</dbReference>
<evidence type="ECO:0000256" key="6">
    <source>
        <dbReference type="SAM" id="Phobius"/>
    </source>
</evidence>
<feature type="binding site" evidence="5">
    <location>
        <position position="318"/>
    </location>
    <ligand>
        <name>Zn(2+)</name>
        <dbReference type="ChEBI" id="CHEBI:29105"/>
    </ligand>
</feature>
<proteinExistence type="predicted"/>
<evidence type="ECO:0000256" key="5">
    <source>
        <dbReference type="PIRSR" id="PIRSR604254-1"/>
    </source>
</evidence>
<keyword evidence="2 6" id="KW-0812">Transmembrane</keyword>
<feature type="transmembrane region" description="Helical" evidence="6">
    <location>
        <begin position="390"/>
        <end position="411"/>
    </location>
</feature>
<dbReference type="Pfam" id="PF03006">
    <property type="entry name" value="HlyIII"/>
    <property type="match status" value="1"/>
</dbReference>
<dbReference type="EMBL" id="GG685476">
    <property type="protein sequence ID" value="EEQ99650.1"/>
    <property type="molecule type" value="Genomic_DNA"/>
</dbReference>
<evidence type="ECO:0000256" key="3">
    <source>
        <dbReference type="ARBA" id="ARBA00022989"/>
    </source>
</evidence>
<dbReference type="AlphaFoldDB" id="C5LUB7"/>
<dbReference type="InterPro" id="IPR004254">
    <property type="entry name" value="AdipoR/HlyIII-related"/>
</dbReference>
<evidence type="ECO:0000256" key="4">
    <source>
        <dbReference type="ARBA" id="ARBA00023136"/>
    </source>
</evidence>
<feature type="transmembrane region" description="Helical" evidence="6">
    <location>
        <begin position="423"/>
        <end position="443"/>
    </location>
</feature>
<comment type="subcellular location">
    <subcellularLocation>
        <location evidence="1">Membrane</location>
        <topology evidence="1">Multi-pass membrane protein</topology>
    </subcellularLocation>
</comment>
<dbReference type="GeneID" id="9051491"/>
<feature type="transmembrane region" description="Helical" evidence="6">
    <location>
        <begin position="449"/>
        <end position="471"/>
    </location>
</feature>
<keyword evidence="8" id="KW-1185">Reference proteome</keyword>
<protein>
    <submittedName>
        <fullName evidence="7">Hemolysin iii, putative</fullName>
    </submittedName>
</protein>
<dbReference type="RefSeq" id="XP_002766933.1">
    <property type="nucleotide sequence ID" value="XM_002766887.1"/>
</dbReference>
<name>C5LUB7_PERM5</name>
<keyword evidence="5" id="KW-0862">Zinc</keyword>